<dbReference type="EMBL" id="AGNL01010193">
    <property type="protein sequence ID" value="EJK69351.1"/>
    <property type="molecule type" value="Genomic_DNA"/>
</dbReference>
<organism evidence="2 3">
    <name type="scientific">Thalassiosira oceanica</name>
    <name type="common">Marine diatom</name>
    <dbReference type="NCBI Taxonomy" id="159749"/>
    <lineage>
        <taxon>Eukaryota</taxon>
        <taxon>Sar</taxon>
        <taxon>Stramenopiles</taxon>
        <taxon>Ochrophyta</taxon>
        <taxon>Bacillariophyta</taxon>
        <taxon>Coscinodiscophyceae</taxon>
        <taxon>Thalassiosirophycidae</taxon>
        <taxon>Thalassiosirales</taxon>
        <taxon>Thalassiosiraceae</taxon>
        <taxon>Thalassiosira</taxon>
    </lineage>
</organism>
<evidence type="ECO:0000256" key="1">
    <source>
        <dbReference type="SAM" id="MobiDB-lite"/>
    </source>
</evidence>
<name>K0T7P0_THAOC</name>
<proteinExistence type="predicted"/>
<evidence type="ECO:0000313" key="3">
    <source>
        <dbReference type="Proteomes" id="UP000266841"/>
    </source>
</evidence>
<sequence>MSSNSGTTSGTTSGGSQTTTTTPTSIPSTGLDADFLKSMFVADPSDYVPVSEHGDTMYTKEERDNKAGRAYTFAQALMVKEPTDRLSLGLKLAKDGQVSGDAVDLAGRHVTNSYIIAYLKQRLKKLAVGDMVTILIPKAGNESKVNAIERYDGSRTVDLFDQFRALNKDQVVAYGLMRETAGKHGRGDANTLRSITETFMDSYLKASVDRAYENEESGNKCALLYLWILLQKILFIDERTVTLLRIGPDSLSTV</sequence>
<protein>
    <submittedName>
        <fullName evidence="2">Uncharacterized protein</fullName>
    </submittedName>
</protein>
<keyword evidence="3" id="KW-1185">Reference proteome</keyword>
<reference evidence="2 3" key="1">
    <citation type="journal article" date="2012" name="Genome Biol.">
        <title>Genome and low-iron response of an oceanic diatom adapted to chronic iron limitation.</title>
        <authorList>
            <person name="Lommer M."/>
            <person name="Specht M."/>
            <person name="Roy A.S."/>
            <person name="Kraemer L."/>
            <person name="Andreson R."/>
            <person name="Gutowska M.A."/>
            <person name="Wolf J."/>
            <person name="Bergner S.V."/>
            <person name="Schilhabel M.B."/>
            <person name="Klostermeier U.C."/>
            <person name="Beiko R.G."/>
            <person name="Rosenstiel P."/>
            <person name="Hippler M."/>
            <person name="Laroche J."/>
        </authorList>
    </citation>
    <scope>NUCLEOTIDE SEQUENCE [LARGE SCALE GENOMIC DNA]</scope>
    <source>
        <strain evidence="2 3">CCMP1005</strain>
    </source>
</reference>
<evidence type="ECO:0000313" key="2">
    <source>
        <dbReference type="EMBL" id="EJK69351.1"/>
    </source>
</evidence>
<dbReference type="Proteomes" id="UP000266841">
    <property type="component" value="Unassembled WGS sequence"/>
</dbReference>
<dbReference type="AlphaFoldDB" id="K0T7P0"/>
<feature type="region of interest" description="Disordered" evidence="1">
    <location>
        <begin position="1"/>
        <end position="28"/>
    </location>
</feature>
<comment type="caution">
    <text evidence="2">The sequence shown here is derived from an EMBL/GenBank/DDBJ whole genome shotgun (WGS) entry which is preliminary data.</text>
</comment>
<accession>K0T7P0</accession>
<gene>
    <name evidence="2" type="ORF">THAOC_09401</name>
</gene>